<sequence>MEAGSDDGLHEENGLGQDDGLPAQSTIDGRRLARRLPKKRHKRAPAAEGAADVPAASADSEAATDDPSREASDDLTDLPSEQPHKLLKYLLSRE</sequence>
<dbReference type="Proteomes" id="UP000186817">
    <property type="component" value="Unassembled WGS sequence"/>
</dbReference>
<reference evidence="2 3" key="1">
    <citation type="submission" date="2016-02" db="EMBL/GenBank/DDBJ databases">
        <title>Genome analysis of coral dinoflagellate symbionts highlights evolutionary adaptations to a symbiotic lifestyle.</title>
        <authorList>
            <person name="Aranda M."/>
            <person name="Li Y."/>
            <person name="Liew Y.J."/>
            <person name="Baumgarten S."/>
            <person name="Simakov O."/>
            <person name="Wilson M."/>
            <person name="Piel J."/>
            <person name="Ashoor H."/>
            <person name="Bougouffa S."/>
            <person name="Bajic V.B."/>
            <person name="Ryu T."/>
            <person name="Ravasi T."/>
            <person name="Bayer T."/>
            <person name="Micklem G."/>
            <person name="Kim H."/>
            <person name="Bhak J."/>
            <person name="Lajeunesse T.C."/>
            <person name="Voolstra C.R."/>
        </authorList>
    </citation>
    <scope>NUCLEOTIDE SEQUENCE [LARGE SCALE GENOMIC DNA]</scope>
    <source>
        <strain evidence="2 3">CCMP2467</strain>
    </source>
</reference>
<evidence type="ECO:0000313" key="2">
    <source>
        <dbReference type="EMBL" id="OLP74617.1"/>
    </source>
</evidence>
<feature type="compositionally biased region" description="Low complexity" evidence="1">
    <location>
        <begin position="46"/>
        <end position="61"/>
    </location>
</feature>
<keyword evidence="3" id="KW-1185">Reference proteome</keyword>
<accession>A0A1Q9BV95</accession>
<gene>
    <name evidence="2" type="ORF">AK812_SmicGene45793</name>
</gene>
<name>A0A1Q9BV95_SYMMI</name>
<protein>
    <submittedName>
        <fullName evidence="2">Uncharacterized protein</fullName>
    </submittedName>
</protein>
<feature type="region of interest" description="Disordered" evidence="1">
    <location>
        <begin position="1"/>
        <end position="94"/>
    </location>
</feature>
<dbReference type="EMBL" id="LSRX01003456">
    <property type="protein sequence ID" value="OLP74617.1"/>
    <property type="molecule type" value="Genomic_DNA"/>
</dbReference>
<feature type="compositionally biased region" description="Basic residues" evidence="1">
    <location>
        <begin position="32"/>
        <end position="44"/>
    </location>
</feature>
<proteinExistence type="predicted"/>
<comment type="caution">
    <text evidence="2">The sequence shown here is derived from an EMBL/GenBank/DDBJ whole genome shotgun (WGS) entry which is preliminary data.</text>
</comment>
<organism evidence="2 3">
    <name type="scientific">Symbiodinium microadriaticum</name>
    <name type="common">Dinoflagellate</name>
    <name type="synonym">Zooxanthella microadriatica</name>
    <dbReference type="NCBI Taxonomy" id="2951"/>
    <lineage>
        <taxon>Eukaryota</taxon>
        <taxon>Sar</taxon>
        <taxon>Alveolata</taxon>
        <taxon>Dinophyceae</taxon>
        <taxon>Suessiales</taxon>
        <taxon>Symbiodiniaceae</taxon>
        <taxon>Symbiodinium</taxon>
    </lineage>
</organism>
<evidence type="ECO:0000313" key="3">
    <source>
        <dbReference type="Proteomes" id="UP000186817"/>
    </source>
</evidence>
<evidence type="ECO:0000256" key="1">
    <source>
        <dbReference type="SAM" id="MobiDB-lite"/>
    </source>
</evidence>
<dbReference type="AlphaFoldDB" id="A0A1Q9BV95"/>
<feature type="non-terminal residue" evidence="2">
    <location>
        <position position="94"/>
    </location>
</feature>